<dbReference type="AlphaFoldDB" id="A0A3G8M8F1"/>
<evidence type="ECO:0000313" key="4">
    <source>
        <dbReference type="Proteomes" id="UP000273982"/>
    </source>
</evidence>
<gene>
    <name evidence="3" type="ORF">EHO51_11725</name>
</gene>
<feature type="compositionally biased region" description="Low complexity" evidence="1">
    <location>
        <begin position="34"/>
        <end position="46"/>
    </location>
</feature>
<feature type="domain" description="Phasin" evidence="2">
    <location>
        <begin position="83"/>
        <end position="141"/>
    </location>
</feature>
<organism evidence="3 4">
    <name type="scientific">Methylocystis rosea</name>
    <dbReference type="NCBI Taxonomy" id="173366"/>
    <lineage>
        <taxon>Bacteria</taxon>
        <taxon>Pseudomonadati</taxon>
        <taxon>Pseudomonadota</taxon>
        <taxon>Alphaproteobacteria</taxon>
        <taxon>Hyphomicrobiales</taxon>
        <taxon>Methylocystaceae</taxon>
        <taxon>Methylocystis</taxon>
    </lineage>
</organism>
<accession>A0A3G8M8F1</accession>
<dbReference type="KEGG" id="mros:EHO51_11725"/>
<evidence type="ECO:0000259" key="2">
    <source>
        <dbReference type="Pfam" id="PF09361"/>
    </source>
</evidence>
<evidence type="ECO:0000313" key="3">
    <source>
        <dbReference type="EMBL" id="AZG77350.1"/>
    </source>
</evidence>
<name>A0A3G8M8F1_9HYPH</name>
<dbReference type="RefSeq" id="WP_124739051.1">
    <property type="nucleotide sequence ID" value="NZ_CP034086.1"/>
</dbReference>
<feature type="region of interest" description="Disordered" evidence="1">
    <location>
        <begin position="1"/>
        <end position="75"/>
    </location>
</feature>
<reference evidence="3 4" key="1">
    <citation type="submission" date="2018-11" db="EMBL/GenBank/DDBJ databases">
        <title>Genome squencing of methanotrophic bacteria isolated from alkaline groundwater in Korea.</title>
        <authorList>
            <person name="Nguyen L.N."/>
        </authorList>
    </citation>
    <scope>NUCLEOTIDE SEQUENCE [LARGE SCALE GENOMIC DNA]</scope>
    <source>
        <strain evidence="3 4">GW6</strain>
    </source>
</reference>
<dbReference type="Proteomes" id="UP000273982">
    <property type="component" value="Chromosome"/>
</dbReference>
<dbReference type="InterPro" id="IPR018968">
    <property type="entry name" value="Phasin"/>
</dbReference>
<dbReference type="EMBL" id="CP034086">
    <property type="protein sequence ID" value="AZG77350.1"/>
    <property type="molecule type" value="Genomic_DNA"/>
</dbReference>
<sequence length="155" mass="16577">MANPQNGSQKPKAPETKRFAPSVPEAETAPTTNEAVSAEPAPAPVETQTPVVVAAPSTALAISEPPKPAESEAEGFDPALWQQKSIDLWAENATALLDFAERLASAKTIDEVTTLQSRFVSDRLDTLMRQSTELMTLAQRLLSFSITPIYGARAA</sequence>
<proteinExistence type="predicted"/>
<evidence type="ECO:0000256" key="1">
    <source>
        <dbReference type="SAM" id="MobiDB-lite"/>
    </source>
</evidence>
<dbReference type="Pfam" id="PF09361">
    <property type="entry name" value="Phasin_2"/>
    <property type="match status" value="1"/>
</dbReference>
<protein>
    <recommendedName>
        <fullName evidence="2">Phasin domain-containing protein</fullName>
    </recommendedName>
</protein>